<organism evidence="2 3">
    <name type="scientific">Aquimarina aggregata</name>
    <dbReference type="NCBI Taxonomy" id="1642818"/>
    <lineage>
        <taxon>Bacteria</taxon>
        <taxon>Pseudomonadati</taxon>
        <taxon>Bacteroidota</taxon>
        <taxon>Flavobacteriia</taxon>
        <taxon>Flavobacteriales</taxon>
        <taxon>Flavobacteriaceae</taxon>
        <taxon>Aquimarina</taxon>
    </lineage>
</organism>
<dbReference type="STRING" id="1642818.AWE51_08350"/>
<protein>
    <recommendedName>
        <fullName evidence="4">Type 1 periplasmic binding fold superfamily protein</fullName>
    </recommendedName>
</protein>
<evidence type="ECO:0000313" key="3">
    <source>
        <dbReference type="Proteomes" id="UP000076715"/>
    </source>
</evidence>
<name>A0A162Z9V8_9FLAO</name>
<dbReference type="AlphaFoldDB" id="A0A162Z9V8"/>
<sequence length="200" mass="21375">MMNLSKFLTVFFAAALILTSCSSDDDAPPPVTPEEVVTTMVVTLTDGTDTVTLRFFDEDGADGPTEPTGTVSGALKASTTYTGSISILNETEDPAENVNEEIQEEADDHQFFYIPTNLGVSTTYTDKESDYENANGVQFTSENPVGLTFTMTTTADTGDGMLRFVLRHEPNKDAAGVSGGDITNAGGDPDIDWTFNVSVE</sequence>
<reference evidence="2 3" key="1">
    <citation type="submission" date="2016-01" db="EMBL/GenBank/DDBJ databases">
        <title>The draft genome sequence of Aquimarina sp. RZW4-3-2.</title>
        <authorList>
            <person name="Wang Y."/>
        </authorList>
    </citation>
    <scope>NUCLEOTIDE SEQUENCE [LARGE SCALE GENOMIC DNA]</scope>
    <source>
        <strain evidence="2 3">RZW4-3-2</strain>
    </source>
</reference>
<keyword evidence="3" id="KW-1185">Reference proteome</keyword>
<feature type="chain" id="PRO_5007841198" description="Type 1 periplasmic binding fold superfamily protein" evidence="1">
    <location>
        <begin position="24"/>
        <end position="200"/>
    </location>
</feature>
<feature type="signal peptide" evidence="1">
    <location>
        <begin position="1"/>
        <end position="23"/>
    </location>
</feature>
<accession>A0A162Z9V8</accession>
<dbReference type="Proteomes" id="UP000076715">
    <property type="component" value="Unassembled WGS sequence"/>
</dbReference>
<evidence type="ECO:0008006" key="4">
    <source>
        <dbReference type="Google" id="ProtNLM"/>
    </source>
</evidence>
<keyword evidence="1" id="KW-0732">Signal</keyword>
<evidence type="ECO:0000256" key="1">
    <source>
        <dbReference type="SAM" id="SignalP"/>
    </source>
</evidence>
<evidence type="ECO:0000313" key="2">
    <source>
        <dbReference type="EMBL" id="KZS39652.1"/>
    </source>
</evidence>
<dbReference type="PROSITE" id="PS51257">
    <property type="entry name" value="PROKAR_LIPOPROTEIN"/>
    <property type="match status" value="1"/>
</dbReference>
<gene>
    <name evidence="2" type="ORF">AWE51_08350</name>
</gene>
<dbReference type="EMBL" id="LQRT01000024">
    <property type="protein sequence ID" value="KZS39652.1"/>
    <property type="molecule type" value="Genomic_DNA"/>
</dbReference>
<comment type="caution">
    <text evidence="2">The sequence shown here is derived from an EMBL/GenBank/DDBJ whole genome shotgun (WGS) entry which is preliminary data.</text>
</comment>
<proteinExistence type="predicted"/>